<dbReference type="AlphaFoldDB" id="A0A6J7BRW1"/>
<sequence length="345" mass="36793">MGPFGGWDMPIEYTAGTVAEHNGVRNAVGIFDVSHMGKVRILGPGAYEFANSVFANDIDRIKPGQAQYSMLCNESGGIIDDLIVYLVSNEEVRFIPNAGNASTVVAHLEKIVPANIVIENNHLTQGIIAIQGPKSAELLQSLELPTDHEYMAFVDATWNGFAVSICRTGYTGEHGYELVIENAGLVPLWDTLLRNGQSLSVLPCGLGARDTLRTEMGYVLHGQDISPEISPVQARTGWAVGWGKPNFAGREALIAEKEAGPSRVAWGLLATGRGIPRSHMQVKNAAGEVVGETTSGTFSPTLQKGIALALLNPGVAAGDQLIIDVRGRDLEVVVAKPPFVNATTK</sequence>
<evidence type="ECO:0000259" key="7">
    <source>
        <dbReference type="Pfam" id="PF01571"/>
    </source>
</evidence>
<dbReference type="GO" id="GO:0008483">
    <property type="term" value="F:transaminase activity"/>
    <property type="evidence" value="ECO:0007669"/>
    <property type="project" value="UniProtKB-KW"/>
</dbReference>
<dbReference type="Pfam" id="PF01571">
    <property type="entry name" value="GCV_T"/>
    <property type="match status" value="1"/>
</dbReference>
<name>A0A6J7BRW1_9ZZZZ</name>
<dbReference type="Gene3D" id="2.40.30.110">
    <property type="entry name" value="Aminomethyltransferase beta-barrel domains"/>
    <property type="match status" value="1"/>
</dbReference>
<dbReference type="NCBIfam" id="TIGR00528">
    <property type="entry name" value="gcvT"/>
    <property type="match status" value="1"/>
</dbReference>
<evidence type="ECO:0000256" key="6">
    <source>
        <dbReference type="ARBA" id="ARBA00047665"/>
    </source>
</evidence>
<evidence type="ECO:0000259" key="8">
    <source>
        <dbReference type="Pfam" id="PF08669"/>
    </source>
</evidence>
<comment type="catalytic activity">
    <reaction evidence="6">
        <text>N(6)-[(R)-S(8)-aminomethyldihydrolipoyl]-L-lysyl-[protein] + (6S)-5,6,7,8-tetrahydrofolate = N(6)-[(R)-dihydrolipoyl]-L-lysyl-[protein] + (6R)-5,10-methylene-5,6,7,8-tetrahydrofolate + NH4(+)</text>
        <dbReference type="Rhea" id="RHEA:16945"/>
        <dbReference type="Rhea" id="RHEA-COMP:10475"/>
        <dbReference type="Rhea" id="RHEA-COMP:10492"/>
        <dbReference type="ChEBI" id="CHEBI:15636"/>
        <dbReference type="ChEBI" id="CHEBI:28938"/>
        <dbReference type="ChEBI" id="CHEBI:57453"/>
        <dbReference type="ChEBI" id="CHEBI:83100"/>
        <dbReference type="ChEBI" id="CHEBI:83143"/>
        <dbReference type="EC" id="2.1.2.10"/>
    </reaction>
</comment>
<gene>
    <name evidence="11" type="ORF">UFOPK2824_00455</name>
    <name evidence="12" type="ORF">UFOPK3037_01075</name>
    <name evidence="13" type="ORF">UFOPK3278_00656</name>
    <name evidence="9" type="ORF">UFOPK3406_00685</name>
    <name evidence="10" type="ORF">UFOPK3925_00887</name>
    <name evidence="14" type="ORF">UFOPK4097_01041</name>
    <name evidence="15" type="ORF">UFOPK4301_01264</name>
</gene>
<dbReference type="EMBL" id="CAFAAO010000013">
    <property type="protein sequence ID" value="CAB4807850.1"/>
    <property type="molecule type" value="Genomic_DNA"/>
</dbReference>
<dbReference type="EMBL" id="CAESAD010000005">
    <property type="protein sequence ID" value="CAB4339871.1"/>
    <property type="molecule type" value="Genomic_DNA"/>
</dbReference>
<evidence type="ECO:0000313" key="11">
    <source>
        <dbReference type="EMBL" id="CAB4746179.1"/>
    </source>
</evidence>
<dbReference type="InterPro" id="IPR013977">
    <property type="entry name" value="GcvT_C"/>
</dbReference>
<comment type="similarity">
    <text evidence="1">Belongs to the GcvT family.</text>
</comment>
<dbReference type="Pfam" id="PF08669">
    <property type="entry name" value="GCV_T_C"/>
    <property type="match status" value="1"/>
</dbReference>
<keyword evidence="3" id="KW-0032">Aminotransferase</keyword>
<reference evidence="13" key="1">
    <citation type="submission" date="2020-05" db="EMBL/GenBank/DDBJ databases">
        <authorList>
            <person name="Chiriac C."/>
            <person name="Salcher M."/>
            <person name="Ghai R."/>
            <person name="Kavagutti S V."/>
        </authorList>
    </citation>
    <scope>NUCLEOTIDE SEQUENCE</scope>
</reference>
<evidence type="ECO:0000256" key="5">
    <source>
        <dbReference type="ARBA" id="ARBA00031395"/>
    </source>
</evidence>
<evidence type="ECO:0000313" key="14">
    <source>
        <dbReference type="EMBL" id="CAB5022912.1"/>
    </source>
</evidence>
<feature type="domain" description="Aminomethyltransferase C-terminal" evidence="8">
    <location>
        <begin position="267"/>
        <end position="340"/>
    </location>
</feature>
<evidence type="ECO:0000313" key="9">
    <source>
        <dbReference type="EMBL" id="CAB4337218.1"/>
    </source>
</evidence>
<dbReference type="EMBL" id="CAFBPK010000017">
    <property type="protein sequence ID" value="CAB5022912.1"/>
    <property type="molecule type" value="Genomic_DNA"/>
</dbReference>
<evidence type="ECO:0000256" key="4">
    <source>
        <dbReference type="ARBA" id="ARBA00022679"/>
    </source>
</evidence>
<dbReference type="InterPro" id="IPR006223">
    <property type="entry name" value="GcvT"/>
</dbReference>
<organism evidence="13">
    <name type="scientific">freshwater metagenome</name>
    <dbReference type="NCBI Taxonomy" id="449393"/>
    <lineage>
        <taxon>unclassified sequences</taxon>
        <taxon>metagenomes</taxon>
        <taxon>ecological metagenomes</taxon>
    </lineage>
</organism>
<feature type="domain" description="GCVT N-terminal" evidence="7">
    <location>
        <begin position="1"/>
        <end position="244"/>
    </location>
</feature>
<proteinExistence type="inferred from homology"/>
<dbReference type="GO" id="GO:0005960">
    <property type="term" value="C:glycine cleavage complex"/>
    <property type="evidence" value="ECO:0007669"/>
    <property type="project" value="InterPro"/>
</dbReference>
<evidence type="ECO:0000313" key="10">
    <source>
        <dbReference type="EMBL" id="CAB4339871.1"/>
    </source>
</evidence>
<dbReference type="FunFam" id="3.30.70.1400:FF:000001">
    <property type="entry name" value="Aminomethyltransferase"/>
    <property type="match status" value="1"/>
</dbReference>
<dbReference type="GO" id="GO:0004047">
    <property type="term" value="F:aminomethyltransferase activity"/>
    <property type="evidence" value="ECO:0007669"/>
    <property type="project" value="UniProtKB-EC"/>
</dbReference>
<protein>
    <recommendedName>
        <fullName evidence="2">aminomethyltransferase</fullName>
        <ecNumber evidence="2">2.1.2.10</ecNumber>
    </recommendedName>
    <alternativeName>
        <fullName evidence="5">Glycine cleavage system T protein</fullName>
    </alternativeName>
</protein>
<dbReference type="PANTHER" id="PTHR43757">
    <property type="entry name" value="AMINOMETHYLTRANSFERASE"/>
    <property type="match status" value="1"/>
</dbReference>
<evidence type="ECO:0000313" key="15">
    <source>
        <dbReference type="EMBL" id="CAB5054929.1"/>
    </source>
</evidence>
<evidence type="ECO:0000256" key="1">
    <source>
        <dbReference type="ARBA" id="ARBA00008609"/>
    </source>
</evidence>
<dbReference type="EMBL" id="CAESAI010000012">
    <property type="protein sequence ID" value="CAB4337218.1"/>
    <property type="molecule type" value="Genomic_DNA"/>
</dbReference>
<evidence type="ECO:0000256" key="3">
    <source>
        <dbReference type="ARBA" id="ARBA00022576"/>
    </source>
</evidence>
<dbReference type="NCBIfam" id="NF001567">
    <property type="entry name" value="PRK00389.1"/>
    <property type="match status" value="1"/>
</dbReference>
<evidence type="ECO:0000313" key="13">
    <source>
        <dbReference type="EMBL" id="CAB4847724.1"/>
    </source>
</evidence>
<dbReference type="InterPro" id="IPR028896">
    <property type="entry name" value="GcvT/YgfZ/DmdA"/>
</dbReference>
<dbReference type="EC" id="2.1.2.10" evidence="2"/>
<dbReference type="GO" id="GO:0006546">
    <property type="term" value="P:glycine catabolic process"/>
    <property type="evidence" value="ECO:0007669"/>
    <property type="project" value="InterPro"/>
</dbReference>
<dbReference type="InterPro" id="IPR006222">
    <property type="entry name" value="GCVT_N"/>
</dbReference>
<dbReference type="InterPro" id="IPR029043">
    <property type="entry name" value="GcvT/YgfZ_C"/>
</dbReference>
<dbReference type="EMBL" id="CAFBIX010000020">
    <property type="protein sequence ID" value="CAB4847724.1"/>
    <property type="molecule type" value="Genomic_DNA"/>
</dbReference>
<dbReference type="EMBL" id="CAFBQG010000196">
    <property type="protein sequence ID" value="CAB5054929.1"/>
    <property type="molecule type" value="Genomic_DNA"/>
</dbReference>
<dbReference type="InterPro" id="IPR027266">
    <property type="entry name" value="TrmE/GcvT-like"/>
</dbReference>
<dbReference type="Gene3D" id="3.30.1360.120">
    <property type="entry name" value="Probable tRNA modification gtpase trme, domain 1"/>
    <property type="match status" value="1"/>
</dbReference>
<dbReference type="EMBL" id="CAEZZD010000050">
    <property type="protein sequence ID" value="CAB4746179.1"/>
    <property type="molecule type" value="Genomic_DNA"/>
</dbReference>
<dbReference type="SUPFAM" id="SSF103025">
    <property type="entry name" value="Folate-binding domain"/>
    <property type="match status" value="1"/>
</dbReference>
<dbReference type="GO" id="GO:0005829">
    <property type="term" value="C:cytosol"/>
    <property type="evidence" value="ECO:0007669"/>
    <property type="project" value="TreeGrafter"/>
</dbReference>
<dbReference type="SUPFAM" id="SSF101790">
    <property type="entry name" value="Aminomethyltransferase beta-barrel domain"/>
    <property type="match status" value="1"/>
</dbReference>
<dbReference type="Gene3D" id="3.30.70.1400">
    <property type="entry name" value="Aminomethyltransferase beta-barrel domains"/>
    <property type="match status" value="1"/>
</dbReference>
<dbReference type="PIRSF" id="PIRSF006487">
    <property type="entry name" value="GcvT"/>
    <property type="match status" value="1"/>
</dbReference>
<evidence type="ECO:0000256" key="2">
    <source>
        <dbReference type="ARBA" id="ARBA00012616"/>
    </source>
</evidence>
<accession>A0A6J7BRW1</accession>
<dbReference type="Gene3D" id="4.10.1250.10">
    <property type="entry name" value="Aminomethyltransferase fragment"/>
    <property type="match status" value="1"/>
</dbReference>
<evidence type="ECO:0000313" key="12">
    <source>
        <dbReference type="EMBL" id="CAB4807850.1"/>
    </source>
</evidence>
<dbReference type="PANTHER" id="PTHR43757:SF2">
    <property type="entry name" value="AMINOMETHYLTRANSFERASE, MITOCHONDRIAL"/>
    <property type="match status" value="1"/>
</dbReference>
<keyword evidence="4" id="KW-0808">Transferase</keyword>